<keyword evidence="3" id="KW-1185">Reference proteome</keyword>
<reference evidence="3" key="1">
    <citation type="submission" date="2016-06" db="EMBL/GenBank/DDBJ databases">
        <authorList>
            <person name="Varghese N."/>
            <person name="Submissions Spin"/>
        </authorList>
    </citation>
    <scope>NUCLEOTIDE SEQUENCE [LARGE SCALE GENOMIC DNA]</scope>
    <source>
        <strain evidence="3">DSM 43903</strain>
    </source>
</reference>
<keyword evidence="2" id="KW-0238">DNA-binding</keyword>
<dbReference type="InterPro" id="IPR052509">
    <property type="entry name" value="Metal_resp_DNA-bind_regulator"/>
</dbReference>
<accession>A0A1C6UN27</accession>
<protein>
    <submittedName>
        <fullName evidence="2">DNA-binding transcriptional regulator, PadR family</fullName>
    </submittedName>
</protein>
<dbReference type="Proteomes" id="UP000199001">
    <property type="component" value="Unassembled WGS sequence"/>
</dbReference>
<dbReference type="PANTHER" id="PTHR33169">
    <property type="entry name" value="PADR-FAMILY TRANSCRIPTIONAL REGULATOR"/>
    <property type="match status" value="1"/>
</dbReference>
<dbReference type="PANTHER" id="PTHR33169:SF14">
    <property type="entry name" value="TRANSCRIPTIONAL REGULATOR RV3488"/>
    <property type="match status" value="1"/>
</dbReference>
<dbReference type="Gene3D" id="1.10.10.10">
    <property type="entry name" value="Winged helix-like DNA-binding domain superfamily/Winged helix DNA-binding domain"/>
    <property type="match status" value="1"/>
</dbReference>
<dbReference type="EMBL" id="FMHZ01000002">
    <property type="protein sequence ID" value="SCL55368.1"/>
    <property type="molecule type" value="Genomic_DNA"/>
</dbReference>
<proteinExistence type="predicted"/>
<evidence type="ECO:0000259" key="1">
    <source>
        <dbReference type="Pfam" id="PF03551"/>
    </source>
</evidence>
<sequence>MKAQALHGHLDALLLAVLEQGALHGYAIIEALRARSDGQLDLPTGTIYPALRRLERAGHVASTWSTVNGRERRTYQLTDAGRRALAGERSGWREFSSTVGRFLDTDTPPTAPA</sequence>
<feature type="domain" description="Transcription regulator PadR N-terminal" evidence="1">
    <location>
        <begin position="14"/>
        <end position="86"/>
    </location>
</feature>
<dbReference type="Pfam" id="PF03551">
    <property type="entry name" value="PadR"/>
    <property type="match status" value="1"/>
</dbReference>
<evidence type="ECO:0000313" key="2">
    <source>
        <dbReference type="EMBL" id="SCL55368.1"/>
    </source>
</evidence>
<dbReference type="AlphaFoldDB" id="A0A1C6UN27"/>
<gene>
    <name evidence="2" type="ORF">GA0070606_2429</name>
</gene>
<dbReference type="SUPFAM" id="SSF46785">
    <property type="entry name" value="Winged helix' DNA-binding domain"/>
    <property type="match status" value="1"/>
</dbReference>
<evidence type="ECO:0000313" key="3">
    <source>
        <dbReference type="Proteomes" id="UP000199001"/>
    </source>
</evidence>
<dbReference type="InterPro" id="IPR036390">
    <property type="entry name" value="WH_DNA-bd_sf"/>
</dbReference>
<dbReference type="GO" id="GO:0003677">
    <property type="term" value="F:DNA binding"/>
    <property type="evidence" value="ECO:0007669"/>
    <property type="project" value="UniProtKB-KW"/>
</dbReference>
<organism evidence="2 3">
    <name type="scientific">Micromonospora citrea</name>
    <dbReference type="NCBI Taxonomy" id="47855"/>
    <lineage>
        <taxon>Bacteria</taxon>
        <taxon>Bacillati</taxon>
        <taxon>Actinomycetota</taxon>
        <taxon>Actinomycetes</taxon>
        <taxon>Micromonosporales</taxon>
        <taxon>Micromonosporaceae</taxon>
        <taxon>Micromonospora</taxon>
    </lineage>
</organism>
<dbReference type="InterPro" id="IPR005149">
    <property type="entry name" value="Tscrpt_reg_PadR_N"/>
</dbReference>
<dbReference type="InterPro" id="IPR036388">
    <property type="entry name" value="WH-like_DNA-bd_sf"/>
</dbReference>
<name>A0A1C6UN27_9ACTN</name>
<dbReference type="OrthoDB" id="122286at2"/>
<dbReference type="RefSeq" id="WP_091098034.1">
    <property type="nucleotide sequence ID" value="NZ_FMHZ01000002.1"/>
</dbReference>
<dbReference type="STRING" id="47855.GA0070606_2429"/>